<gene>
    <name evidence="1" type="ORF">GCM10010832_05850</name>
</gene>
<organism evidence="1 2">
    <name type="scientific">Psychroflexus planctonicus</name>
    <dbReference type="NCBI Taxonomy" id="1526575"/>
    <lineage>
        <taxon>Bacteria</taxon>
        <taxon>Pseudomonadati</taxon>
        <taxon>Bacteroidota</taxon>
        <taxon>Flavobacteriia</taxon>
        <taxon>Flavobacteriales</taxon>
        <taxon>Flavobacteriaceae</taxon>
        <taxon>Psychroflexus</taxon>
    </lineage>
</organism>
<accession>A0ABQ1SCQ4</accession>
<protein>
    <submittedName>
        <fullName evidence="1">Uncharacterized protein</fullName>
    </submittedName>
</protein>
<keyword evidence="2" id="KW-1185">Reference proteome</keyword>
<reference evidence="2" key="1">
    <citation type="journal article" date="2019" name="Int. J. Syst. Evol. Microbiol.">
        <title>The Global Catalogue of Microorganisms (GCM) 10K type strain sequencing project: providing services to taxonomists for standard genome sequencing and annotation.</title>
        <authorList>
            <consortium name="The Broad Institute Genomics Platform"/>
            <consortium name="The Broad Institute Genome Sequencing Center for Infectious Disease"/>
            <person name="Wu L."/>
            <person name="Ma J."/>
        </authorList>
    </citation>
    <scope>NUCLEOTIDE SEQUENCE [LARGE SCALE GENOMIC DNA]</scope>
    <source>
        <strain evidence="2">CGMCC 1.12931</strain>
    </source>
</reference>
<dbReference type="RefSeq" id="WP_188457596.1">
    <property type="nucleotide sequence ID" value="NZ_BMGM01000002.1"/>
</dbReference>
<dbReference type="Proteomes" id="UP000599179">
    <property type="component" value="Unassembled WGS sequence"/>
</dbReference>
<dbReference type="EMBL" id="BMGM01000002">
    <property type="protein sequence ID" value="GGE27951.1"/>
    <property type="molecule type" value="Genomic_DNA"/>
</dbReference>
<comment type="caution">
    <text evidence="1">The sequence shown here is derived from an EMBL/GenBank/DDBJ whole genome shotgun (WGS) entry which is preliminary data.</text>
</comment>
<sequence length="110" mass="12795">MKSKAYDNFILLEDEKDDPVDFASFIGSIHHQFEKNNIVINLQPYKMLTLKQLLSFLDISNHHRSNKKSFVLISDTINIDDVPDELNVVPTLQEAEDMVQMEEIERQLGF</sequence>
<proteinExistence type="predicted"/>
<evidence type="ECO:0000313" key="1">
    <source>
        <dbReference type="EMBL" id="GGE27951.1"/>
    </source>
</evidence>
<name>A0ABQ1SCQ4_9FLAO</name>
<evidence type="ECO:0000313" key="2">
    <source>
        <dbReference type="Proteomes" id="UP000599179"/>
    </source>
</evidence>